<accession>A0A921MSH7</accession>
<feature type="transmembrane region" description="Helical" evidence="1">
    <location>
        <begin position="275"/>
        <end position="294"/>
    </location>
</feature>
<dbReference type="Pfam" id="PF02447">
    <property type="entry name" value="GntP_permease"/>
    <property type="match status" value="1"/>
</dbReference>
<feature type="transmembrane region" description="Helical" evidence="1">
    <location>
        <begin position="395"/>
        <end position="415"/>
    </location>
</feature>
<reference evidence="2" key="1">
    <citation type="journal article" date="2021" name="PeerJ">
        <title>Extensive microbial diversity within the chicken gut microbiome revealed by metagenomics and culture.</title>
        <authorList>
            <person name="Gilroy R."/>
            <person name="Ravi A."/>
            <person name="Getino M."/>
            <person name="Pursley I."/>
            <person name="Horton D.L."/>
            <person name="Alikhan N.F."/>
            <person name="Baker D."/>
            <person name="Gharbi K."/>
            <person name="Hall N."/>
            <person name="Watson M."/>
            <person name="Adriaenssens E.M."/>
            <person name="Foster-Nyarko E."/>
            <person name="Jarju S."/>
            <person name="Secka A."/>
            <person name="Antonio M."/>
            <person name="Oren A."/>
            <person name="Chaudhuri R.R."/>
            <person name="La Ragione R."/>
            <person name="Hildebrand F."/>
            <person name="Pallen M.J."/>
        </authorList>
    </citation>
    <scope>NUCLEOTIDE SEQUENCE</scope>
    <source>
        <strain evidence="2">CHK121-7720</strain>
    </source>
</reference>
<dbReference type="PANTHER" id="PTHR30354:SF23">
    <property type="entry name" value="GNTP FAMILY PERMEASE"/>
    <property type="match status" value="1"/>
</dbReference>
<feature type="transmembrane region" description="Helical" evidence="1">
    <location>
        <begin position="97"/>
        <end position="128"/>
    </location>
</feature>
<dbReference type="GO" id="GO:0005886">
    <property type="term" value="C:plasma membrane"/>
    <property type="evidence" value="ECO:0007669"/>
    <property type="project" value="TreeGrafter"/>
</dbReference>
<gene>
    <name evidence="2" type="ORF">K8U91_08870</name>
</gene>
<feature type="transmembrane region" description="Helical" evidence="1">
    <location>
        <begin position="246"/>
        <end position="263"/>
    </location>
</feature>
<dbReference type="RefSeq" id="WP_273306605.1">
    <property type="nucleotide sequence ID" value="NZ_CAMLUE010000032.1"/>
</dbReference>
<protein>
    <submittedName>
        <fullName evidence="2">TRAP transporter large permease subunit</fullName>
    </submittedName>
</protein>
<feature type="transmembrane region" description="Helical" evidence="1">
    <location>
        <begin position="174"/>
        <end position="196"/>
    </location>
</feature>
<reference evidence="2" key="2">
    <citation type="submission" date="2021-09" db="EMBL/GenBank/DDBJ databases">
        <authorList>
            <person name="Gilroy R."/>
        </authorList>
    </citation>
    <scope>NUCLEOTIDE SEQUENCE</scope>
    <source>
        <strain evidence="2">CHK121-7720</strain>
    </source>
</reference>
<proteinExistence type="predicted"/>
<keyword evidence="1" id="KW-0472">Membrane</keyword>
<feature type="transmembrane region" description="Helical" evidence="1">
    <location>
        <begin position="216"/>
        <end position="234"/>
    </location>
</feature>
<keyword evidence="1" id="KW-1133">Transmembrane helix</keyword>
<evidence type="ECO:0000313" key="2">
    <source>
        <dbReference type="EMBL" id="HJG89560.1"/>
    </source>
</evidence>
<evidence type="ECO:0000313" key="3">
    <source>
        <dbReference type="Proteomes" id="UP000757103"/>
    </source>
</evidence>
<dbReference type="PANTHER" id="PTHR30354">
    <property type="entry name" value="GNT FAMILY GLUCONATE TRANSPORTER"/>
    <property type="match status" value="1"/>
</dbReference>
<organism evidence="2 3">
    <name type="scientific">Barnesiella viscericola</name>
    <dbReference type="NCBI Taxonomy" id="397865"/>
    <lineage>
        <taxon>Bacteria</taxon>
        <taxon>Pseudomonadati</taxon>
        <taxon>Bacteroidota</taxon>
        <taxon>Bacteroidia</taxon>
        <taxon>Bacteroidales</taxon>
        <taxon>Barnesiellaceae</taxon>
        <taxon>Barnesiella</taxon>
    </lineage>
</organism>
<keyword evidence="1" id="KW-0812">Transmembrane</keyword>
<dbReference type="Proteomes" id="UP000757103">
    <property type="component" value="Unassembled WGS sequence"/>
</dbReference>
<feature type="transmembrane region" description="Helical" evidence="1">
    <location>
        <begin position="26"/>
        <end position="43"/>
    </location>
</feature>
<dbReference type="GO" id="GO:0015128">
    <property type="term" value="F:gluconate transmembrane transporter activity"/>
    <property type="evidence" value="ECO:0007669"/>
    <property type="project" value="InterPro"/>
</dbReference>
<dbReference type="AlphaFoldDB" id="A0A921MSH7"/>
<dbReference type="InterPro" id="IPR003474">
    <property type="entry name" value="Glcn_transporter"/>
</dbReference>
<name>A0A921MSH7_9BACT</name>
<evidence type="ECO:0000256" key="1">
    <source>
        <dbReference type="SAM" id="Phobius"/>
    </source>
</evidence>
<dbReference type="EMBL" id="DYUD01000024">
    <property type="protein sequence ID" value="HJG89560.1"/>
    <property type="molecule type" value="Genomic_DNA"/>
</dbReference>
<sequence>MDSTVGALLGLLVAIGLIIKKVSPAYSLILGALIGGLAGGLSLEEVVASMTEGVKGVSSAVLRILTAGVLSGVLIKTGAAMTISNAIIRFWGEKRVYLALAFATMLLCAVGVFIDVAVITVAPVALLIGRRLGVPTPQLLLVMIGGGKCGNIISPNPNTIIAAENFGADLSSVMFANVVPALIGLLFTVFVIARFFPVPERRVHSDCETVADDQTLPPLWSSLVAPVVTILLLALRPLCGITVDPLIALPVGGLCGLLCMKQWKNALPSIEFGLQKMSVIAVLLIGTGTIAGVIQDSTLKDHILVLLDHISVGKELIAPVSGILMSAATASTTAGATLASASFADTILAVGVSSVWGAAMVNAGSTVLDHLPHGSFFHATGGVCELSFKERLKLIPYESLIGAVLTLCSTLMYWICR</sequence>
<feature type="transmembrane region" description="Helical" evidence="1">
    <location>
        <begin position="64"/>
        <end position="91"/>
    </location>
</feature>
<comment type="caution">
    <text evidence="2">The sequence shown here is derived from an EMBL/GenBank/DDBJ whole genome shotgun (WGS) entry which is preliminary data.</text>
</comment>